<proteinExistence type="predicted"/>
<evidence type="ECO:0000313" key="5">
    <source>
        <dbReference type="Proteomes" id="UP000005238"/>
    </source>
</evidence>
<evidence type="ECO:0000259" key="3">
    <source>
        <dbReference type="Pfam" id="PF07282"/>
    </source>
</evidence>
<accession>H3GG36</accession>
<dbReference type="PANTHER" id="PTHR36172:SF1">
    <property type="entry name" value="RESOLVASE-RELATED"/>
    <property type="match status" value="1"/>
</dbReference>
<dbReference type="Pfam" id="PF07282">
    <property type="entry name" value="Cas12f1-like_TNB"/>
    <property type="match status" value="1"/>
</dbReference>
<keyword evidence="2" id="KW-0175">Coiled coil</keyword>
<evidence type="ECO:0000313" key="4">
    <source>
        <dbReference type="EnsemblProtists" id="Phyra74747"/>
    </source>
</evidence>
<dbReference type="eggNOG" id="ENOG502SNY1">
    <property type="taxonomic scope" value="Eukaryota"/>
</dbReference>
<dbReference type="EnsemblProtists" id="Phyra74747">
    <property type="protein sequence ID" value="Phyra74747"/>
    <property type="gene ID" value="Phyra74747"/>
</dbReference>
<evidence type="ECO:0000256" key="1">
    <source>
        <dbReference type="ARBA" id="ARBA00023125"/>
    </source>
</evidence>
<feature type="coiled-coil region" evidence="2">
    <location>
        <begin position="103"/>
        <end position="130"/>
    </location>
</feature>
<organism evidence="4 5">
    <name type="scientific">Phytophthora ramorum</name>
    <name type="common">Sudden oak death agent</name>
    <dbReference type="NCBI Taxonomy" id="164328"/>
    <lineage>
        <taxon>Eukaryota</taxon>
        <taxon>Sar</taxon>
        <taxon>Stramenopiles</taxon>
        <taxon>Oomycota</taxon>
        <taxon>Peronosporomycetes</taxon>
        <taxon>Peronosporales</taxon>
        <taxon>Peronosporaceae</taxon>
        <taxon>Phytophthora</taxon>
    </lineage>
</organism>
<dbReference type="GO" id="GO:0003677">
    <property type="term" value="F:DNA binding"/>
    <property type="evidence" value="ECO:0007669"/>
    <property type="project" value="UniProtKB-KW"/>
</dbReference>
<dbReference type="HOGENOM" id="CLU_1091838_0_0_1"/>
<keyword evidence="5" id="KW-1185">Reference proteome</keyword>
<feature type="domain" description="Cas12f1-like TNB" evidence="3">
    <location>
        <begin position="202"/>
        <end position="236"/>
    </location>
</feature>
<dbReference type="InParanoid" id="H3GG36"/>
<dbReference type="AlphaFoldDB" id="H3GG36"/>
<sequence>MERPLGDVLFGSGRPHGRLIRVRGGMYHIAFSTHEEFPKSGAKDDGAVDSGVMKFGTVMNTDGTTFSVTDQRGIQQAPLRRHRRYQKLATKKAATEAGIKIARSAKQRERARLRREIRAINTKITNATTDFHQKFKSVLAAKFKTLLLPLYQTSEMVRMYEEEMEADGTPLAPAQPYIDRRGRKRRIRSSTARAMLSQQHFSFRMLSEYKMKRAGGRLITCDEEYSSTTCSSCGKIKENLGGSEDIFVKNVEMLF</sequence>
<dbReference type="EMBL" id="DS566006">
    <property type="status" value="NOT_ANNOTATED_CDS"/>
    <property type="molecule type" value="Genomic_DNA"/>
</dbReference>
<reference evidence="5" key="1">
    <citation type="journal article" date="2006" name="Science">
        <title>Phytophthora genome sequences uncover evolutionary origins and mechanisms of pathogenesis.</title>
        <authorList>
            <person name="Tyler B.M."/>
            <person name="Tripathy S."/>
            <person name="Zhang X."/>
            <person name="Dehal P."/>
            <person name="Jiang R.H."/>
            <person name="Aerts A."/>
            <person name="Arredondo F.D."/>
            <person name="Baxter L."/>
            <person name="Bensasson D."/>
            <person name="Beynon J.L."/>
            <person name="Chapman J."/>
            <person name="Damasceno C.M."/>
            <person name="Dorrance A.E."/>
            <person name="Dou D."/>
            <person name="Dickerman A.W."/>
            <person name="Dubchak I.L."/>
            <person name="Garbelotto M."/>
            <person name="Gijzen M."/>
            <person name="Gordon S.G."/>
            <person name="Govers F."/>
            <person name="Grunwald N.J."/>
            <person name="Huang W."/>
            <person name="Ivors K.L."/>
            <person name="Jones R.W."/>
            <person name="Kamoun S."/>
            <person name="Krampis K."/>
            <person name="Lamour K.H."/>
            <person name="Lee M.K."/>
            <person name="McDonald W.H."/>
            <person name="Medina M."/>
            <person name="Meijer H.J."/>
            <person name="Nordberg E.K."/>
            <person name="Maclean D.J."/>
            <person name="Ospina-Giraldo M.D."/>
            <person name="Morris P.F."/>
            <person name="Phuntumart V."/>
            <person name="Putnam N.H."/>
            <person name="Rash S."/>
            <person name="Rose J.K."/>
            <person name="Sakihama Y."/>
            <person name="Salamov A.A."/>
            <person name="Savidor A."/>
            <person name="Scheuring C.F."/>
            <person name="Smith B.M."/>
            <person name="Sobral B.W."/>
            <person name="Terry A."/>
            <person name="Torto-Alalibo T.A."/>
            <person name="Win J."/>
            <person name="Xu Z."/>
            <person name="Zhang H."/>
            <person name="Grigoriev I.V."/>
            <person name="Rokhsar D.S."/>
            <person name="Boore J.L."/>
        </authorList>
    </citation>
    <scope>NUCLEOTIDE SEQUENCE [LARGE SCALE GENOMIC DNA]</scope>
    <source>
        <strain evidence="5">Pr102</strain>
    </source>
</reference>
<dbReference type="Proteomes" id="UP000005238">
    <property type="component" value="Unassembled WGS sequence"/>
</dbReference>
<dbReference type="InterPro" id="IPR010095">
    <property type="entry name" value="Cas12f1-like_TNB"/>
</dbReference>
<name>H3GG36_PHYRM</name>
<evidence type="ECO:0000256" key="2">
    <source>
        <dbReference type="SAM" id="Coils"/>
    </source>
</evidence>
<dbReference type="VEuPathDB" id="FungiDB:KRP22_6138"/>
<protein>
    <recommendedName>
        <fullName evidence="3">Cas12f1-like TNB domain-containing protein</fullName>
    </recommendedName>
</protein>
<keyword evidence="1" id="KW-0238">DNA-binding</keyword>
<dbReference type="InterPro" id="IPR051491">
    <property type="entry name" value="Recombinase/Transposase-rel"/>
</dbReference>
<dbReference type="PANTHER" id="PTHR36172">
    <property type="match status" value="1"/>
</dbReference>
<reference evidence="4" key="2">
    <citation type="submission" date="2015-06" db="UniProtKB">
        <authorList>
            <consortium name="EnsemblProtists"/>
        </authorList>
    </citation>
    <scope>IDENTIFICATION</scope>
    <source>
        <strain evidence="4">Pr102</strain>
    </source>
</reference>